<gene>
    <name evidence="2" type="ORF">GSONMT00071277001</name>
</gene>
<dbReference type="EMBL" id="FR904473">
    <property type="protein sequence ID" value="CDQ64451.1"/>
    <property type="molecule type" value="Genomic_DNA"/>
</dbReference>
<dbReference type="Proteomes" id="UP000193380">
    <property type="component" value="Unassembled WGS sequence"/>
</dbReference>
<feature type="compositionally biased region" description="Polar residues" evidence="1">
    <location>
        <begin position="87"/>
        <end position="97"/>
    </location>
</feature>
<dbReference type="PaxDb" id="8022-A0A060WBR7"/>
<reference evidence="2" key="2">
    <citation type="submission" date="2014-03" db="EMBL/GenBank/DDBJ databases">
        <authorList>
            <person name="Genoscope - CEA"/>
        </authorList>
    </citation>
    <scope>NUCLEOTIDE SEQUENCE</scope>
</reference>
<dbReference type="AlphaFoldDB" id="A0A060WBR7"/>
<sequence length="252" mass="29166">MIPLVEEVSYQNEGFSIDYEASGGSGSLFGRHGVYTRKQSLIPPPPRCHSSHLDCGSGTVTGDMLPILATPEPLVKDLTAALISNSRKGDNTISTGAVTKDEKERNKQRDMEKEEERNKQRDMEKEEERNKQRDMEKEEERNKQRDMEKEEEMNKQRAMEKEEERDKQRDMEKEEEREWEKQWERAVGTKEKRNSEGERTDKSRDVLGASSETADVSEASEDQTNTEKPQSHRMKTHHIREPKDGHKSSSEE</sequence>
<dbReference type="STRING" id="8022.A0A060WBR7"/>
<accession>A0A060WBR7</accession>
<reference evidence="2" key="1">
    <citation type="journal article" date="2014" name="Nat. Commun.">
        <title>The rainbow trout genome provides novel insights into evolution after whole-genome duplication in vertebrates.</title>
        <authorList>
            <person name="Berthelot C."/>
            <person name="Brunet F."/>
            <person name="Chalopin D."/>
            <person name="Juanchich A."/>
            <person name="Bernard M."/>
            <person name="Noel B."/>
            <person name="Bento P."/>
            <person name="Da Silva C."/>
            <person name="Labadie K."/>
            <person name="Alberti A."/>
            <person name="Aury J.M."/>
            <person name="Louis A."/>
            <person name="Dehais P."/>
            <person name="Bardou P."/>
            <person name="Montfort J."/>
            <person name="Klopp C."/>
            <person name="Cabau C."/>
            <person name="Gaspin C."/>
            <person name="Thorgaard G.H."/>
            <person name="Boussaha M."/>
            <person name="Quillet E."/>
            <person name="Guyomard R."/>
            <person name="Galiana D."/>
            <person name="Bobe J."/>
            <person name="Volff J.N."/>
            <person name="Genet C."/>
            <person name="Wincker P."/>
            <person name="Jaillon O."/>
            <person name="Roest Crollius H."/>
            <person name="Guiguen Y."/>
        </authorList>
    </citation>
    <scope>NUCLEOTIDE SEQUENCE [LARGE SCALE GENOMIC DNA]</scope>
</reference>
<evidence type="ECO:0000313" key="3">
    <source>
        <dbReference type="Proteomes" id="UP000193380"/>
    </source>
</evidence>
<evidence type="ECO:0000313" key="2">
    <source>
        <dbReference type="EMBL" id="CDQ64451.1"/>
    </source>
</evidence>
<proteinExistence type="predicted"/>
<feature type="compositionally biased region" description="Basic and acidic residues" evidence="1">
    <location>
        <begin position="99"/>
        <end position="205"/>
    </location>
</feature>
<protein>
    <submittedName>
        <fullName evidence="2">Uncharacterized protein</fullName>
    </submittedName>
</protein>
<feature type="region of interest" description="Disordered" evidence="1">
    <location>
        <begin position="87"/>
        <end position="252"/>
    </location>
</feature>
<evidence type="ECO:0000256" key="1">
    <source>
        <dbReference type="SAM" id="MobiDB-lite"/>
    </source>
</evidence>
<name>A0A060WBR7_ONCMY</name>
<feature type="compositionally biased region" description="Basic and acidic residues" evidence="1">
    <location>
        <begin position="239"/>
        <end position="252"/>
    </location>
</feature>
<organism evidence="2 3">
    <name type="scientific">Oncorhynchus mykiss</name>
    <name type="common">Rainbow trout</name>
    <name type="synonym">Salmo gairdneri</name>
    <dbReference type="NCBI Taxonomy" id="8022"/>
    <lineage>
        <taxon>Eukaryota</taxon>
        <taxon>Metazoa</taxon>
        <taxon>Chordata</taxon>
        <taxon>Craniata</taxon>
        <taxon>Vertebrata</taxon>
        <taxon>Euteleostomi</taxon>
        <taxon>Actinopterygii</taxon>
        <taxon>Neopterygii</taxon>
        <taxon>Teleostei</taxon>
        <taxon>Protacanthopterygii</taxon>
        <taxon>Salmoniformes</taxon>
        <taxon>Salmonidae</taxon>
        <taxon>Salmoninae</taxon>
        <taxon>Oncorhynchus</taxon>
    </lineage>
</organism>